<dbReference type="Proteomes" id="UP001186944">
    <property type="component" value="Unassembled WGS sequence"/>
</dbReference>
<proteinExistence type="predicted"/>
<organism evidence="2 3">
    <name type="scientific">Pinctada imbricata</name>
    <name type="common">Atlantic pearl-oyster</name>
    <name type="synonym">Pinctada martensii</name>
    <dbReference type="NCBI Taxonomy" id="66713"/>
    <lineage>
        <taxon>Eukaryota</taxon>
        <taxon>Metazoa</taxon>
        <taxon>Spiralia</taxon>
        <taxon>Lophotrochozoa</taxon>
        <taxon>Mollusca</taxon>
        <taxon>Bivalvia</taxon>
        <taxon>Autobranchia</taxon>
        <taxon>Pteriomorphia</taxon>
        <taxon>Pterioida</taxon>
        <taxon>Pterioidea</taxon>
        <taxon>Pteriidae</taxon>
        <taxon>Pinctada</taxon>
    </lineage>
</organism>
<evidence type="ECO:0000313" key="3">
    <source>
        <dbReference type="Proteomes" id="UP001186944"/>
    </source>
</evidence>
<dbReference type="InterPro" id="IPR013761">
    <property type="entry name" value="SAM/pointed_sf"/>
</dbReference>
<accession>A0AA89BUQ4</accession>
<dbReference type="PROSITE" id="PS50105">
    <property type="entry name" value="SAM_DOMAIN"/>
    <property type="match status" value="1"/>
</dbReference>
<reference evidence="2" key="1">
    <citation type="submission" date="2019-08" db="EMBL/GenBank/DDBJ databases">
        <title>The improved chromosome-level genome for the pearl oyster Pinctada fucata martensii using PacBio sequencing and Hi-C.</title>
        <authorList>
            <person name="Zheng Z."/>
        </authorList>
    </citation>
    <scope>NUCLEOTIDE SEQUENCE</scope>
    <source>
        <strain evidence="2">ZZ-2019</strain>
        <tissue evidence="2">Adductor muscle</tissue>
    </source>
</reference>
<gene>
    <name evidence="2" type="ORF">FSP39_020771</name>
</gene>
<keyword evidence="3" id="KW-1185">Reference proteome</keyword>
<dbReference type="Gene3D" id="1.10.150.50">
    <property type="entry name" value="Transcription Factor, Ets-1"/>
    <property type="match status" value="1"/>
</dbReference>
<feature type="domain" description="SAM" evidence="1">
    <location>
        <begin position="22"/>
        <end position="85"/>
    </location>
</feature>
<dbReference type="InterPro" id="IPR001660">
    <property type="entry name" value="SAM"/>
</dbReference>
<dbReference type="PANTHER" id="PTHR46829:SF1">
    <property type="entry name" value="STERILE ALPHA MOTIF DOMAIN-CONTAINING PROTEIN 15"/>
    <property type="match status" value="1"/>
</dbReference>
<dbReference type="SUPFAM" id="SSF47769">
    <property type="entry name" value="SAM/Pointed domain"/>
    <property type="match status" value="1"/>
</dbReference>
<dbReference type="PANTHER" id="PTHR46829">
    <property type="entry name" value="STERILE ALPHA MOTIF DOMAIN-CONTAINING PROTEIN 15"/>
    <property type="match status" value="1"/>
</dbReference>
<dbReference type="SMART" id="SM00454">
    <property type="entry name" value="SAM"/>
    <property type="match status" value="1"/>
</dbReference>
<sequence>MAAMESAIEDLKDEQVPPCLYWPVDKVADWIEEQGFPYYRACITTNMIDGRKLITLDASHLPTIGITDFEHIKIIAKGIRDLLMIEEPDWTRSISVPPRSNLGMYLERKSHNGKNLDGITFKSFMLNLKDTKWQPPLSNHCLILPRS</sequence>
<evidence type="ECO:0000313" key="2">
    <source>
        <dbReference type="EMBL" id="KAK3091554.1"/>
    </source>
</evidence>
<dbReference type="EMBL" id="VSWD01000010">
    <property type="protein sequence ID" value="KAK3091554.1"/>
    <property type="molecule type" value="Genomic_DNA"/>
</dbReference>
<dbReference type="AlphaFoldDB" id="A0AA89BUQ4"/>
<name>A0AA89BUQ4_PINIB</name>
<protein>
    <recommendedName>
        <fullName evidence="1">SAM domain-containing protein</fullName>
    </recommendedName>
</protein>
<comment type="caution">
    <text evidence="2">The sequence shown here is derived from an EMBL/GenBank/DDBJ whole genome shotgun (WGS) entry which is preliminary data.</text>
</comment>
<evidence type="ECO:0000259" key="1">
    <source>
        <dbReference type="PROSITE" id="PS50105"/>
    </source>
</evidence>
<dbReference type="Pfam" id="PF00536">
    <property type="entry name" value="SAM_1"/>
    <property type="match status" value="1"/>
</dbReference>